<dbReference type="AlphaFoldDB" id="A0A1W1UM44"/>
<name>A0A1W1UM44_9PAST</name>
<organism evidence="2 3">
    <name type="scientific">Pasteurella testudinis DSM 23072</name>
    <dbReference type="NCBI Taxonomy" id="1122938"/>
    <lineage>
        <taxon>Bacteria</taxon>
        <taxon>Pseudomonadati</taxon>
        <taxon>Pseudomonadota</taxon>
        <taxon>Gammaproteobacteria</taxon>
        <taxon>Pasteurellales</taxon>
        <taxon>Pasteurellaceae</taxon>
        <taxon>Pasteurella</taxon>
    </lineage>
</organism>
<evidence type="ECO:0000256" key="1">
    <source>
        <dbReference type="SAM" id="Phobius"/>
    </source>
</evidence>
<dbReference type="EMBL" id="FWWV01000008">
    <property type="protein sequence ID" value="SMB82069.1"/>
    <property type="molecule type" value="Genomic_DNA"/>
</dbReference>
<dbReference type="GO" id="GO:0015385">
    <property type="term" value="F:sodium:proton antiporter activity"/>
    <property type="evidence" value="ECO:0007669"/>
    <property type="project" value="TreeGrafter"/>
</dbReference>
<dbReference type="InterPro" id="IPR005133">
    <property type="entry name" value="PhaG_MnhG_YufB"/>
</dbReference>
<dbReference type="Proteomes" id="UP000192408">
    <property type="component" value="Unassembled WGS sequence"/>
</dbReference>
<dbReference type="PANTHER" id="PTHR34703:SF1">
    <property type="entry name" value="ANTIPORTER SUBUNIT MNHG2-RELATED"/>
    <property type="match status" value="1"/>
</dbReference>
<accession>A0A1W1UM44</accession>
<protein>
    <submittedName>
        <fullName evidence="2">Multisubunit sodium/proton antiporter, MrpG subunit</fullName>
    </submittedName>
</protein>
<keyword evidence="1" id="KW-0472">Membrane</keyword>
<feature type="transmembrane region" description="Helical" evidence="1">
    <location>
        <begin position="66"/>
        <end position="87"/>
    </location>
</feature>
<keyword evidence="1" id="KW-0812">Transmembrane</keyword>
<reference evidence="3" key="1">
    <citation type="submission" date="2017-04" db="EMBL/GenBank/DDBJ databases">
        <authorList>
            <person name="Varghese N."/>
            <person name="Submissions S."/>
        </authorList>
    </citation>
    <scope>NUCLEOTIDE SEQUENCE [LARGE SCALE GENOMIC DNA]</scope>
    <source>
        <strain evidence="3">DSM 23072</strain>
    </source>
</reference>
<dbReference type="STRING" id="1122938.SAMN05660772_01988"/>
<dbReference type="RefSeq" id="WP_159460720.1">
    <property type="nucleotide sequence ID" value="NZ_FWWV01000008.1"/>
</dbReference>
<proteinExistence type="predicted"/>
<evidence type="ECO:0000313" key="3">
    <source>
        <dbReference type="Proteomes" id="UP000192408"/>
    </source>
</evidence>
<keyword evidence="1" id="KW-1133">Transmembrane helix</keyword>
<dbReference type="PANTHER" id="PTHR34703">
    <property type="entry name" value="ANTIPORTER SUBUNIT MNHG2-RELATED"/>
    <property type="match status" value="1"/>
</dbReference>
<feature type="transmembrane region" description="Helical" evidence="1">
    <location>
        <begin position="39"/>
        <end position="60"/>
    </location>
</feature>
<feature type="transmembrane region" description="Helical" evidence="1">
    <location>
        <begin position="6"/>
        <end position="27"/>
    </location>
</feature>
<keyword evidence="3" id="KW-1185">Reference proteome</keyword>
<gene>
    <name evidence="2" type="ORF">SAMN05660772_01988</name>
</gene>
<evidence type="ECO:0000313" key="2">
    <source>
        <dbReference type="EMBL" id="SMB82069.1"/>
    </source>
</evidence>
<sequence>MNTILDILGIIFLLLGGVSLAVSALGLHILPNTLSKQHAATKAGTLAVTLVALGAVLTVWDWGWTIRLAIIILFLILTLPIASHMLARAAIKDSSLLSDENHAAIKYHAKTR</sequence>
<dbReference type="Pfam" id="PF03334">
    <property type="entry name" value="PhaG_MnhG_YufB"/>
    <property type="match status" value="1"/>
</dbReference>
<dbReference type="NCBIfam" id="TIGR01300">
    <property type="entry name" value="CPA3_mnhG_phaG"/>
    <property type="match status" value="1"/>
</dbReference>